<accession>A0A2B4RPY6</accession>
<evidence type="ECO:0000256" key="9">
    <source>
        <dbReference type="RuleBase" id="RU000461"/>
    </source>
</evidence>
<keyword evidence="5 9" id="KW-0560">Oxidoreductase</keyword>
<evidence type="ECO:0000256" key="8">
    <source>
        <dbReference type="PIRSR" id="PIRSR602401-1"/>
    </source>
</evidence>
<dbReference type="InterPro" id="IPR002401">
    <property type="entry name" value="Cyt_P450_E_grp-I"/>
</dbReference>
<evidence type="ECO:0000256" key="6">
    <source>
        <dbReference type="ARBA" id="ARBA00023004"/>
    </source>
</evidence>
<comment type="similarity">
    <text evidence="2 9">Belongs to the cytochrome P450 family.</text>
</comment>
<evidence type="ECO:0000313" key="11">
    <source>
        <dbReference type="EMBL" id="PFX18325.1"/>
    </source>
</evidence>
<evidence type="ECO:0000256" key="4">
    <source>
        <dbReference type="ARBA" id="ARBA00022723"/>
    </source>
</evidence>
<dbReference type="Gene3D" id="1.10.630.10">
    <property type="entry name" value="Cytochrome P450"/>
    <property type="match status" value="1"/>
</dbReference>
<comment type="caution">
    <text evidence="11">The sequence shown here is derived from an EMBL/GenBank/DDBJ whole genome shotgun (WGS) entry which is preliminary data.</text>
</comment>
<evidence type="ECO:0000256" key="7">
    <source>
        <dbReference type="ARBA" id="ARBA00023033"/>
    </source>
</evidence>
<dbReference type="Proteomes" id="UP000225706">
    <property type="component" value="Unassembled WGS sequence"/>
</dbReference>
<dbReference type="InterPro" id="IPR036396">
    <property type="entry name" value="Cyt_P450_sf"/>
</dbReference>
<dbReference type="InterPro" id="IPR050479">
    <property type="entry name" value="CYP11_CYP27_families"/>
</dbReference>
<evidence type="ECO:0000256" key="2">
    <source>
        <dbReference type="ARBA" id="ARBA00010617"/>
    </source>
</evidence>
<comment type="cofactor">
    <cofactor evidence="1 8">
        <name>heme</name>
        <dbReference type="ChEBI" id="CHEBI:30413"/>
    </cofactor>
</comment>
<dbReference type="InterPro" id="IPR001128">
    <property type="entry name" value="Cyt_P450"/>
</dbReference>
<keyword evidence="6 8" id="KW-0408">Iron</keyword>
<proteinExistence type="inferred from homology"/>
<dbReference type="GO" id="GO:0005506">
    <property type="term" value="F:iron ion binding"/>
    <property type="evidence" value="ECO:0007669"/>
    <property type="project" value="InterPro"/>
</dbReference>
<evidence type="ECO:0000256" key="10">
    <source>
        <dbReference type="SAM" id="Phobius"/>
    </source>
</evidence>
<organism evidence="11 12">
    <name type="scientific">Stylophora pistillata</name>
    <name type="common">Smooth cauliflower coral</name>
    <dbReference type="NCBI Taxonomy" id="50429"/>
    <lineage>
        <taxon>Eukaryota</taxon>
        <taxon>Metazoa</taxon>
        <taxon>Cnidaria</taxon>
        <taxon>Anthozoa</taxon>
        <taxon>Hexacorallia</taxon>
        <taxon>Scleractinia</taxon>
        <taxon>Astrocoeniina</taxon>
        <taxon>Pocilloporidae</taxon>
        <taxon>Stylophora</taxon>
    </lineage>
</organism>
<gene>
    <name evidence="11" type="primary">Cyp24a1</name>
    <name evidence="11" type="ORF">AWC38_SpisGene17312</name>
</gene>
<dbReference type="FunFam" id="1.10.630.10:FF:000006">
    <property type="entry name" value="Cytochrome P450 302a1, mitochondrial"/>
    <property type="match status" value="1"/>
</dbReference>
<keyword evidence="10" id="KW-1133">Transmembrane helix</keyword>
<dbReference type="GO" id="GO:0004497">
    <property type="term" value="F:monooxygenase activity"/>
    <property type="evidence" value="ECO:0007669"/>
    <property type="project" value="UniProtKB-KW"/>
</dbReference>
<protein>
    <submittedName>
        <fullName evidence="11">1,25-dihydroxyvitamin D(3) 24-hydroxylase, mitochondrial</fullName>
    </submittedName>
</protein>
<dbReference type="OrthoDB" id="10258113at2759"/>
<keyword evidence="7 9" id="KW-0503">Monooxygenase</keyword>
<dbReference type="InterPro" id="IPR017972">
    <property type="entry name" value="Cyt_P450_CS"/>
</dbReference>
<evidence type="ECO:0000313" key="12">
    <source>
        <dbReference type="Proteomes" id="UP000225706"/>
    </source>
</evidence>
<keyword evidence="12" id="KW-1185">Reference proteome</keyword>
<evidence type="ECO:0000256" key="3">
    <source>
        <dbReference type="ARBA" id="ARBA00022617"/>
    </source>
</evidence>
<sequence>MDDSMYLVFSALLASVIVWLLNPFQRLHKLWSYSTGDSRVRANLPDEVRSFDEMPGPKGWPIIGDMLSFLRKSEFKDIVAELKDSFAKYGPVFKRNLMGKAVVYVKDPKDIEVVIKADGKHPMRPSSGVSTAVNRYRKSRKLPNGLFGLNGEEWNRVRKALASKMLRPKDIRDNLENFNGVTRDAIEHMVSVRDADDIIPNLEEELAKWATESVGTLAFDVRVGLYDDPPNKETVKMIKSSSDAFSLMGKLNRGWESFILHFMTTPTYLKFCKAQDTSIGIGQSIVDQKIMELKKAAGDDEAFCKDQGVPLLTYLITKGELTPQEINTQSIGMFRAGVETTSTGLQWLLYDLARNPKVQEKVYEEVTSLIGPHGDFTPESFAKLTYIKACVKESMRMHPAASDWGRILSQDVVLSGYHVPSGTIVVYSNYLSGLSDELFKCPLEFRPERWLNEDLGRAHPFATLPFGVGPRMCIGRRIAEAEIYLLATKLVQRFVLEYHGEPVNMKFRLLCVPDKPLKIKFIDRA</sequence>
<dbReference type="SUPFAM" id="SSF48264">
    <property type="entry name" value="Cytochrome P450"/>
    <property type="match status" value="1"/>
</dbReference>
<dbReference type="PANTHER" id="PTHR24279:SF120">
    <property type="entry name" value="CYTOCHROME P450"/>
    <property type="match status" value="1"/>
</dbReference>
<reference evidence="12" key="1">
    <citation type="journal article" date="2017" name="bioRxiv">
        <title>Comparative analysis of the genomes of Stylophora pistillata and Acropora digitifera provides evidence for extensive differences between species of corals.</title>
        <authorList>
            <person name="Voolstra C.R."/>
            <person name="Li Y."/>
            <person name="Liew Y.J."/>
            <person name="Baumgarten S."/>
            <person name="Zoccola D."/>
            <person name="Flot J.-F."/>
            <person name="Tambutte S."/>
            <person name="Allemand D."/>
            <person name="Aranda M."/>
        </authorList>
    </citation>
    <scope>NUCLEOTIDE SEQUENCE [LARGE SCALE GENOMIC DNA]</scope>
</reference>
<dbReference type="EMBL" id="LSMT01000417">
    <property type="protein sequence ID" value="PFX18325.1"/>
    <property type="molecule type" value="Genomic_DNA"/>
</dbReference>
<keyword evidence="4 8" id="KW-0479">Metal-binding</keyword>
<keyword evidence="3 8" id="KW-0349">Heme</keyword>
<dbReference type="CDD" id="cd11054">
    <property type="entry name" value="CYP24A1-like"/>
    <property type="match status" value="1"/>
</dbReference>
<keyword evidence="10" id="KW-0472">Membrane</keyword>
<dbReference type="GO" id="GO:0016705">
    <property type="term" value="F:oxidoreductase activity, acting on paired donors, with incorporation or reduction of molecular oxygen"/>
    <property type="evidence" value="ECO:0007669"/>
    <property type="project" value="InterPro"/>
</dbReference>
<dbReference type="GO" id="GO:0020037">
    <property type="term" value="F:heme binding"/>
    <property type="evidence" value="ECO:0007669"/>
    <property type="project" value="InterPro"/>
</dbReference>
<feature type="binding site" description="axial binding residue" evidence="8">
    <location>
        <position position="473"/>
    </location>
    <ligand>
        <name>heme</name>
        <dbReference type="ChEBI" id="CHEBI:30413"/>
    </ligand>
    <ligandPart>
        <name>Fe</name>
        <dbReference type="ChEBI" id="CHEBI:18248"/>
    </ligandPart>
</feature>
<dbReference type="PRINTS" id="PR00463">
    <property type="entry name" value="EP450I"/>
</dbReference>
<dbReference type="PROSITE" id="PS00086">
    <property type="entry name" value="CYTOCHROME_P450"/>
    <property type="match status" value="1"/>
</dbReference>
<name>A0A2B4RPY6_STYPI</name>
<feature type="transmembrane region" description="Helical" evidence="10">
    <location>
        <begin position="6"/>
        <end position="24"/>
    </location>
</feature>
<evidence type="ECO:0000256" key="1">
    <source>
        <dbReference type="ARBA" id="ARBA00001971"/>
    </source>
</evidence>
<evidence type="ECO:0000256" key="5">
    <source>
        <dbReference type="ARBA" id="ARBA00023002"/>
    </source>
</evidence>
<dbReference type="PRINTS" id="PR00385">
    <property type="entry name" value="P450"/>
</dbReference>
<dbReference type="Pfam" id="PF00067">
    <property type="entry name" value="p450"/>
    <property type="match status" value="1"/>
</dbReference>
<dbReference type="PANTHER" id="PTHR24279">
    <property type="entry name" value="CYTOCHROME P450"/>
    <property type="match status" value="1"/>
</dbReference>
<keyword evidence="10" id="KW-0812">Transmembrane</keyword>
<dbReference type="STRING" id="50429.A0A2B4RPY6"/>
<dbReference type="AlphaFoldDB" id="A0A2B4RPY6"/>